<gene>
    <name evidence="1" type="ORF">CPT_Parlo_057</name>
</gene>
<accession>A0A482MH10</accession>
<protein>
    <submittedName>
        <fullName evidence="1">Uncharacterized protein</fullName>
    </submittedName>
</protein>
<name>A0A482MH10_9CAUD</name>
<evidence type="ECO:0000313" key="2">
    <source>
        <dbReference type="Proteomes" id="UP000307326"/>
    </source>
</evidence>
<dbReference type="EMBL" id="MK618715">
    <property type="protein sequence ID" value="QBQ72206.1"/>
    <property type="molecule type" value="Genomic_DNA"/>
</dbReference>
<proteinExistence type="predicted"/>
<reference evidence="2" key="1">
    <citation type="submission" date="2019-03" db="EMBL/GenBank/DDBJ databases">
        <authorList>
            <person name="Bockoven R."/>
            <person name="Gutierrez J."/>
            <person name="Newkirk H."/>
            <person name="Liu M."/>
            <person name="Ramsey J."/>
            <person name="Cahill J."/>
        </authorList>
    </citation>
    <scope>NUCLEOTIDE SEQUENCE [LARGE SCALE GENOMIC DNA]</scope>
</reference>
<dbReference type="Proteomes" id="UP000307326">
    <property type="component" value="Segment"/>
</dbReference>
<sequence length="105" mass="11626">MTGHLRYALKGWQCTGPFAFHRQVAGSQLDGFRRALCFPVQIGAQRAAKLFGRPFLRPVHIHSPQLQLECIHKSPGFSSQIMQVLHDYRRFTGDAHAIIASGGAG</sequence>
<organism evidence="1 2">
    <name type="scientific">Serratia phage Parlo</name>
    <dbReference type="NCBI Taxonomy" id="2557554"/>
    <lineage>
        <taxon>Viruses</taxon>
        <taxon>Duplodnaviria</taxon>
        <taxon>Heunggongvirae</taxon>
        <taxon>Uroviricota</taxon>
        <taxon>Caudoviricetes</taxon>
        <taxon>Parlovirus</taxon>
        <taxon>Parlovirus parlo</taxon>
    </lineage>
</organism>
<keyword evidence="2" id="KW-1185">Reference proteome</keyword>
<evidence type="ECO:0000313" key="1">
    <source>
        <dbReference type="EMBL" id="QBQ72206.1"/>
    </source>
</evidence>